<dbReference type="HOGENOM" id="CLU_077132_0_0_7"/>
<sequence>MRFFEVLEDEATRNTGRIDGVSPWCIPSIDCTVCGGYGGLGEAYPTVDLARFAHRALLEEPRSQQALSLEAYRHLCEQLRPWVPPAAPLEPGTQLGPVVGKAKGRFGDFYFQAPWAPWIRISALEKLHAAGVRGLHGAPGDLGYRGQPAPPLHCLEVLVHGALHPTSHTPDWQAPCPRCGSHRNGYPSESAVLAASTLPENIDLFRLRDFKTVIVASERFVEAVKQLRLSDIAFRELSVRPG</sequence>
<dbReference type="GeneID" id="41357752"/>
<dbReference type="InterPro" id="IPR011750">
    <property type="entry name" value="Gmx_para_CXXCG"/>
</dbReference>
<accession>Q1DFP0</accession>
<name>Q1DFP0_MYXXD</name>
<dbReference type="STRING" id="246197.MXAN_0252"/>
<dbReference type="NCBIfam" id="TIGR02264">
    <property type="entry name" value="gmx_para_CXXCG"/>
    <property type="match status" value="1"/>
</dbReference>
<dbReference type="Proteomes" id="UP000002402">
    <property type="component" value="Chromosome"/>
</dbReference>
<protein>
    <submittedName>
        <fullName evidence="1">Uncharacterized protein</fullName>
    </submittedName>
</protein>
<dbReference type="EnsemblBacteria" id="ABF88870">
    <property type="protein sequence ID" value="ABF88870"/>
    <property type="gene ID" value="MXAN_0252"/>
</dbReference>
<proteinExistence type="predicted"/>
<dbReference type="OrthoDB" id="5513099at2"/>
<dbReference type="Pfam" id="PF09535">
    <property type="entry name" value="Gmx_para_CXXCG"/>
    <property type="match status" value="1"/>
</dbReference>
<dbReference type="EMBL" id="CP000113">
    <property type="protein sequence ID" value="ABF88870.1"/>
    <property type="molecule type" value="Genomic_DNA"/>
</dbReference>
<reference evidence="1 2" key="1">
    <citation type="journal article" date="2006" name="Proc. Natl. Acad. Sci. U.S.A.">
        <title>Evolution of sensory complexity recorded in a myxobacterial genome.</title>
        <authorList>
            <person name="Goldman B.S."/>
            <person name="Nierman W.C."/>
            <person name="Kaiser D."/>
            <person name="Slater S.C."/>
            <person name="Durkin A.S."/>
            <person name="Eisen J.A."/>
            <person name="Ronning C.M."/>
            <person name="Barbazuk W.B."/>
            <person name="Blanchard M."/>
            <person name="Field C."/>
            <person name="Halling C."/>
            <person name="Hinkle G."/>
            <person name="Iartchuk O."/>
            <person name="Kim H.S."/>
            <person name="Mackenzie C."/>
            <person name="Madupu R."/>
            <person name="Miller N."/>
            <person name="Shvartsbeyn A."/>
            <person name="Sullivan S.A."/>
            <person name="Vaudin M."/>
            <person name="Wiegand R."/>
            <person name="Kaplan H.B."/>
        </authorList>
    </citation>
    <scope>NUCLEOTIDE SEQUENCE [LARGE SCALE GENOMIC DNA]</scope>
    <source>
        <strain evidence="2">DK1622</strain>
    </source>
</reference>
<evidence type="ECO:0000313" key="2">
    <source>
        <dbReference type="Proteomes" id="UP000002402"/>
    </source>
</evidence>
<dbReference type="RefSeq" id="WP_011550397.1">
    <property type="nucleotide sequence ID" value="NC_008095.1"/>
</dbReference>
<keyword evidence="2" id="KW-1185">Reference proteome</keyword>
<dbReference type="AlphaFoldDB" id="Q1DFP0"/>
<dbReference type="KEGG" id="mxa:MXAN_0252"/>
<evidence type="ECO:0000313" key="1">
    <source>
        <dbReference type="EMBL" id="ABF88870.1"/>
    </source>
</evidence>
<organism evidence="1 2">
    <name type="scientific">Myxococcus xanthus (strain DK1622)</name>
    <dbReference type="NCBI Taxonomy" id="246197"/>
    <lineage>
        <taxon>Bacteria</taxon>
        <taxon>Pseudomonadati</taxon>
        <taxon>Myxococcota</taxon>
        <taxon>Myxococcia</taxon>
        <taxon>Myxococcales</taxon>
        <taxon>Cystobacterineae</taxon>
        <taxon>Myxococcaceae</taxon>
        <taxon>Myxococcus</taxon>
    </lineage>
</organism>
<gene>
    <name evidence="1" type="ordered locus">MXAN_0252</name>
</gene>